<comment type="caution">
    <text evidence="2">The sequence shown here is derived from an EMBL/GenBank/DDBJ whole genome shotgun (WGS) entry which is preliminary data.</text>
</comment>
<dbReference type="EMBL" id="JACHGN010000021">
    <property type="protein sequence ID" value="MBB5138104.1"/>
    <property type="molecule type" value="Genomic_DNA"/>
</dbReference>
<keyword evidence="3" id="KW-1185">Reference proteome</keyword>
<feature type="region of interest" description="Disordered" evidence="1">
    <location>
        <begin position="59"/>
        <end position="101"/>
    </location>
</feature>
<dbReference type="RefSeq" id="WP_185054975.1">
    <property type="nucleotide sequence ID" value="NZ_BAABIX010000030.1"/>
</dbReference>
<dbReference type="Proteomes" id="UP000578449">
    <property type="component" value="Unassembled WGS sequence"/>
</dbReference>
<accession>A0A840P9P5</accession>
<name>A0A840P9P5_9ACTN</name>
<evidence type="ECO:0000313" key="3">
    <source>
        <dbReference type="Proteomes" id="UP000578449"/>
    </source>
</evidence>
<evidence type="ECO:0000313" key="2">
    <source>
        <dbReference type="EMBL" id="MBB5138104.1"/>
    </source>
</evidence>
<proteinExistence type="predicted"/>
<protein>
    <submittedName>
        <fullName evidence="2">Uncharacterized protein</fullName>
    </submittedName>
</protein>
<dbReference type="AlphaFoldDB" id="A0A840P9P5"/>
<gene>
    <name evidence="2" type="ORF">HNP84_007857</name>
</gene>
<sequence>MYLHIITGTWPAWAITPGPIWWAVRRDPLPPRLRAAGLRPAIGRPSAVELVVELRAEDRTAQELGADDPGHRPSHQPTSAEWLDGRTPMPLQPSQRDKERP</sequence>
<evidence type="ECO:0000256" key="1">
    <source>
        <dbReference type="SAM" id="MobiDB-lite"/>
    </source>
</evidence>
<organism evidence="2 3">
    <name type="scientific">Thermocatellispora tengchongensis</name>
    <dbReference type="NCBI Taxonomy" id="1073253"/>
    <lineage>
        <taxon>Bacteria</taxon>
        <taxon>Bacillati</taxon>
        <taxon>Actinomycetota</taxon>
        <taxon>Actinomycetes</taxon>
        <taxon>Streptosporangiales</taxon>
        <taxon>Streptosporangiaceae</taxon>
        <taxon>Thermocatellispora</taxon>
    </lineage>
</organism>
<reference evidence="2 3" key="1">
    <citation type="submission" date="2020-08" db="EMBL/GenBank/DDBJ databases">
        <title>Genomic Encyclopedia of Type Strains, Phase IV (KMG-IV): sequencing the most valuable type-strain genomes for metagenomic binning, comparative biology and taxonomic classification.</title>
        <authorList>
            <person name="Goeker M."/>
        </authorList>
    </citation>
    <scope>NUCLEOTIDE SEQUENCE [LARGE SCALE GENOMIC DNA]</scope>
    <source>
        <strain evidence="2 3">DSM 45615</strain>
    </source>
</reference>